<name>A0A7I9VKU0_9BACT</name>
<dbReference type="EMBL" id="BJTG01000004">
    <property type="protein sequence ID" value="GEJ57034.1"/>
    <property type="molecule type" value="Genomic_DNA"/>
</dbReference>
<dbReference type="AlphaFoldDB" id="A0A7I9VKU0"/>
<evidence type="ECO:0000256" key="1">
    <source>
        <dbReference type="SAM" id="MobiDB-lite"/>
    </source>
</evidence>
<proteinExistence type="predicted"/>
<feature type="region of interest" description="Disordered" evidence="1">
    <location>
        <begin position="1"/>
        <end position="62"/>
    </location>
</feature>
<protein>
    <submittedName>
        <fullName evidence="2">Uncharacterized protein</fullName>
    </submittedName>
</protein>
<dbReference type="RefSeq" id="WP_176064531.1">
    <property type="nucleotide sequence ID" value="NZ_BJTG01000004.1"/>
</dbReference>
<accession>A0A7I9VKU0</accession>
<evidence type="ECO:0000313" key="2">
    <source>
        <dbReference type="EMBL" id="GEJ57034.1"/>
    </source>
</evidence>
<comment type="caution">
    <text evidence="2">The sequence shown here is derived from an EMBL/GenBank/DDBJ whole genome shotgun (WGS) entry which is preliminary data.</text>
</comment>
<feature type="compositionally biased region" description="Polar residues" evidence="1">
    <location>
        <begin position="17"/>
        <end position="27"/>
    </location>
</feature>
<evidence type="ECO:0000313" key="3">
    <source>
        <dbReference type="Proteomes" id="UP000503640"/>
    </source>
</evidence>
<reference evidence="3" key="1">
    <citation type="journal article" date="2020" name="Appl. Environ. Microbiol.">
        <title>Diazotrophic Anaeromyxobacter Isolates from Soils.</title>
        <authorList>
            <person name="Masuda Y."/>
            <person name="Yamanaka H."/>
            <person name="Xu Z.X."/>
            <person name="Shiratori Y."/>
            <person name="Aono T."/>
            <person name="Amachi S."/>
            <person name="Senoo K."/>
            <person name="Itoh H."/>
        </authorList>
    </citation>
    <scope>NUCLEOTIDE SEQUENCE [LARGE SCALE GENOMIC DNA]</scope>
    <source>
        <strain evidence="3">R267</strain>
    </source>
</reference>
<keyword evidence="3" id="KW-1185">Reference proteome</keyword>
<organism evidence="2 3">
    <name type="scientific">Anaeromyxobacter diazotrophicus</name>
    <dbReference type="NCBI Taxonomy" id="2590199"/>
    <lineage>
        <taxon>Bacteria</taxon>
        <taxon>Pseudomonadati</taxon>
        <taxon>Myxococcota</taxon>
        <taxon>Myxococcia</taxon>
        <taxon>Myxococcales</taxon>
        <taxon>Cystobacterineae</taxon>
        <taxon>Anaeromyxobacteraceae</taxon>
        <taxon>Anaeromyxobacter</taxon>
    </lineage>
</organism>
<gene>
    <name evidence="2" type="ORF">AMYX_17750</name>
</gene>
<sequence>MPVSKKRKKAGKPVQRQAPSSGAQASTEHPEGHPSHPVMKAGKPKNPFVAHQPAARSSQRGR</sequence>
<dbReference type="Proteomes" id="UP000503640">
    <property type="component" value="Unassembled WGS sequence"/>
</dbReference>
<feature type="compositionally biased region" description="Basic residues" evidence="1">
    <location>
        <begin position="1"/>
        <end position="11"/>
    </location>
</feature>